<accession>A0A4D7AI17</accession>
<keyword evidence="2" id="KW-0732">Signal</keyword>
<dbReference type="Pfam" id="PF00092">
    <property type="entry name" value="VWA"/>
    <property type="match status" value="1"/>
</dbReference>
<dbReference type="PANTHER" id="PTHR22588">
    <property type="entry name" value="VWFA DOMAIN-CONTAINING PROTEIN"/>
    <property type="match status" value="1"/>
</dbReference>
<dbReference type="NCBIfam" id="TIGR02543">
    <property type="entry name" value="List_Bact_rpt"/>
    <property type="match status" value="1"/>
</dbReference>
<comment type="subcellular location">
    <subcellularLocation>
        <location evidence="1">Cell envelope</location>
    </subcellularLocation>
</comment>
<feature type="chain" id="PRO_5020340302" evidence="2">
    <location>
        <begin position="26"/>
        <end position="823"/>
    </location>
</feature>
<dbReference type="InterPro" id="IPR042229">
    <property type="entry name" value="Listeria/Bacterioides_rpt_sf"/>
</dbReference>
<dbReference type="KEGG" id="obj:EIO64_08350"/>
<dbReference type="Pfam" id="PF09479">
    <property type="entry name" value="Flg_new"/>
    <property type="match status" value="2"/>
</dbReference>
<dbReference type="EMBL" id="CP034413">
    <property type="protein sequence ID" value="QCI59234.1"/>
    <property type="molecule type" value="Genomic_DNA"/>
</dbReference>
<protein>
    <submittedName>
        <fullName evidence="4">InlB B-repeat-containing protein</fullName>
    </submittedName>
</protein>
<dbReference type="Proteomes" id="UP000298642">
    <property type="component" value="Chromosome"/>
</dbReference>
<dbReference type="InterPro" id="IPR002035">
    <property type="entry name" value="VWF_A"/>
</dbReference>
<dbReference type="GO" id="GO:0030313">
    <property type="term" value="C:cell envelope"/>
    <property type="evidence" value="ECO:0007669"/>
    <property type="project" value="UniProtKB-SubCell"/>
</dbReference>
<dbReference type="SUPFAM" id="SSF53300">
    <property type="entry name" value="vWA-like"/>
    <property type="match status" value="1"/>
</dbReference>
<organism evidence="4 5">
    <name type="scientific">Dysosmobacter welbionis</name>
    <dbReference type="NCBI Taxonomy" id="2093857"/>
    <lineage>
        <taxon>Bacteria</taxon>
        <taxon>Bacillati</taxon>
        <taxon>Bacillota</taxon>
        <taxon>Clostridia</taxon>
        <taxon>Eubacteriales</taxon>
        <taxon>Oscillospiraceae</taxon>
        <taxon>Dysosmobacter</taxon>
    </lineage>
</organism>
<dbReference type="InterPro" id="IPR036465">
    <property type="entry name" value="vWFA_dom_sf"/>
</dbReference>
<dbReference type="PROSITE" id="PS50234">
    <property type="entry name" value="VWFA"/>
    <property type="match status" value="1"/>
</dbReference>
<evidence type="ECO:0000256" key="2">
    <source>
        <dbReference type="SAM" id="SignalP"/>
    </source>
</evidence>
<keyword evidence="5" id="KW-1185">Reference proteome</keyword>
<reference evidence="5" key="1">
    <citation type="submission" date="2018-12" db="EMBL/GenBank/DDBJ databases">
        <title>Dusodibacter welbiota gen. nov., sp. nov., isolated from human faeces and emended description of the Oscillibacter genus.</title>
        <authorList>
            <person name="Le Roy T."/>
            <person name="Van der Smissen P."/>
            <person name="Delzenne N."/>
            <person name="Muccioli G."/>
            <person name="Collet J.F."/>
            <person name="Cani P.D."/>
        </authorList>
    </citation>
    <scope>NUCLEOTIDE SEQUENCE [LARGE SCALE GENOMIC DNA]</scope>
    <source>
        <strain evidence="5">J115</strain>
    </source>
</reference>
<dbReference type="SMART" id="SM00327">
    <property type="entry name" value="VWA"/>
    <property type="match status" value="1"/>
</dbReference>
<evidence type="ECO:0000259" key="3">
    <source>
        <dbReference type="PROSITE" id="PS50234"/>
    </source>
</evidence>
<feature type="domain" description="VWFA" evidence="3">
    <location>
        <begin position="183"/>
        <end position="433"/>
    </location>
</feature>
<feature type="signal peptide" evidence="2">
    <location>
        <begin position="1"/>
        <end position="25"/>
    </location>
</feature>
<name>A0A4D7AI17_9FIRM</name>
<dbReference type="RefSeq" id="WP_136891218.1">
    <property type="nucleotide sequence ID" value="NZ_CP034413.3"/>
</dbReference>
<dbReference type="CDD" id="cd00198">
    <property type="entry name" value="vWFA"/>
    <property type="match status" value="1"/>
</dbReference>
<dbReference type="InterPro" id="IPR013378">
    <property type="entry name" value="InlB-like_B-rpt"/>
</dbReference>
<gene>
    <name evidence="4" type="ORF">EIO64_08350</name>
</gene>
<dbReference type="InterPro" id="IPR052229">
    <property type="entry name" value="Collagen-VI/PIF"/>
</dbReference>
<evidence type="ECO:0000313" key="5">
    <source>
        <dbReference type="Proteomes" id="UP000298642"/>
    </source>
</evidence>
<dbReference type="Gene3D" id="3.40.50.410">
    <property type="entry name" value="von Willebrand factor, type A domain"/>
    <property type="match status" value="1"/>
</dbReference>
<dbReference type="PANTHER" id="PTHR22588:SF3">
    <property type="entry name" value="VWFA DOMAIN-CONTAINING PROTEIN"/>
    <property type="match status" value="1"/>
</dbReference>
<proteinExistence type="predicted"/>
<dbReference type="Gene3D" id="2.60.40.4270">
    <property type="entry name" value="Listeria-Bacteroides repeat domain"/>
    <property type="match status" value="2"/>
</dbReference>
<sequence>MKKRILSAFLVLCMMLTMVPTAALAAEDPGGGNGSDRVHTESNDGVVVDKTVNYDEDGNYSLTLEAYVTNEVTKGSKTTPLDIVLVLDVSGSMDDDLGESTWEYTPTDEQRWSYSDINGSRWTTYYFRDDDGNYYEVEAESDGSWGNRQYSIGYYTGSGVYRDWNQLGTTSRNQNANLWTGTLYTRQEITTSKMEAMQSAVNGFIDQVAENAAGADNDVTHRISIVKFADDSYADSVGNDRQDDYYAYNYTQIVKDFTTVDAAGVQQLTGAIEALEPAGATSVDYGLTLAQDVLDGQWRHDGGEWWVEDPTLTGARQDAKQVVVVFTDGEPNHGNDFDDDVAATAVNLAHDLKNNGVTVYTIGMFEDADPDDIRDNFNKYMNGVSSNYPNATATNRFGQASWNFCNLGTRVTEGNYYFAADDAEELENAFSTIADNVSTSKVAAGANTVLSDTLSDFFTFPEGLTGSSDAVTVQYAKVTGQDQYGKYTWDSLQTLDGVTPVVNADSKTITVEGFDYTDHAVTKTTENGNVTWSGGKLVLTFPIQPDVNGSWSDADTYVTNDTGEHKAGLSGYMVDEKPNQSLELTESPEAPVETYQVLYVANADDADGTVTDPKYYITGGEAMVLQNMFTRPGYEFTGWNTEKNGAGTPYAAGSAITIKNTDVTLYAQWKSSTASYRVEYYQQNLKDDNYSIVAADTLTPSGTVGDTATAEIKEYEGFTYNESRSNSSGIIAEDGTLVLKLYYDRNEYTVTYEYEGTVPAGAPEVPGEQTCKYGETVELAKMPDVTDYRFSGWYSEDVALSGGSFTMPDHAVAQMSIGKRNKK</sequence>
<evidence type="ECO:0000256" key="1">
    <source>
        <dbReference type="ARBA" id="ARBA00004196"/>
    </source>
</evidence>
<evidence type="ECO:0000313" key="4">
    <source>
        <dbReference type="EMBL" id="QCI59234.1"/>
    </source>
</evidence>
<dbReference type="AlphaFoldDB" id="A0A4D7AI17"/>